<accession>A0A2Z7A0R8</accession>
<dbReference type="AlphaFoldDB" id="A0A2Z7A0R8"/>
<keyword evidence="10" id="KW-0547">Nucleotide-binding</keyword>
<evidence type="ECO:0000256" key="4">
    <source>
        <dbReference type="ARBA" id="ARBA00011953"/>
    </source>
</evidence>
<keyword evidence="7" id="KW-0820">tRNA-binding</keyword>
<keyword evidence="9" id="KW-0819">tRNA processing</keyword>
<protein>
    <recommendedName>
        <fullName evidence="5">tRNA-specific 2-thiouridylase MnmA</fullName>
        <ecNumber evidence="4">2.8.1.14</ecNumber>
    </recommendedName>
</protein>
<dbReference type="PANTHER" id="PTHR11933">
    <property type="entry name" value="TRNA 5-METHYLAMINOMETHYL-2-THIOURIDYLATE -METHYLTRANSFERASE"/>
    <property type="match status" value="1"/>
</dbReference>
<dbReference type="EC" id="2.8.1.14" evidence="4"/>
<evidence type="ECO:0000256" key="3">
    <source>
        <dbReference type="ARBA" id="ARBA00006191"/>
    </source>
</evidence>
<evidence type="ECO:0000256" key="15">
    <source>
        <dbReference type="SAM" id="MobiDB-lite"/>
    </source>
</evidence>
<evidence type="ECO:0000256" key="1">
    <source>
        <dbReference type="ARBA" id="ARBA00003986"/>
    </source>
</evidence>
<keyword evidence="19" id="KW-1185">Reference proteome</keyword>
<keyword evidence="11" id="KW-0067">ATP-binding</keyword>
<dbReference type="CDD" id="cd01998">
    <property type="entry name" value="MnmA_TRMU-like"/>
    <property type="match status" value="1"/>
</dbReference>
<dbReference type="InterPro" id="IPR023382">
    <property type="entry name" value="MnmA-like_central_sf"/>
</dbReference>
<sequence length="513" mass="55610">MRGERRRALPDGRGGSGRSARLQPAGRAPGRSRTPRRCGDTRDAGGNRLDGAAHPPGRRAPVAQHRARRGRDPLQFCRTAARPRSGAGIGYRHPSRAVAEPRRNRRAGRAPAQPAGTRKHRCVAGRCATVAGHTALVAGRCRTMKVMLGISGGVDSSVAALLLQQAGHQVEGLFMQNWEEDERDGPCTADADRKDAVAVCGRLGIPFHARNFATEYWDGVFEHFLAEYRAGRTPNPDVLCNREIKFKTFLDEARALGAEKIATGHYARVDFRDGTYRLLRAVDAAKDQSYFLHALGQTQLAATLFPVGEIEKPLVRELAREAELPTHAKKDSTGICFIGERDFRSFLAQYIPARPGEMRTPGGALVGEHQGTMYYTLGQRNGLGIGGRQGASGEPWYVVGKDVAANVLYVAQGNANHWLDSRMLRSEAPAWVAGRAPAARFRCTAKTRYRQADQACEVQVLDAGLEVRFDTPQRAVTPGQSVVLYDGEACLGGAVIAATDAPFGGLSPTQDQS</sequence>
<keyword evidence="8" id="KW-0808">Transferase</keyword>
<dbReference type="FunFam" id="2.40.30.10:FF:000023">
    <property type="entry name" value="tRNA-specific 2-thiouridylase MnmA"/>
    <property type="match status" value="1"/>
</dbReference>
<dbReference type="NCBIfam" id="NF001138">
    <property type="entry name" value="PRK00143.1"/>
    <property type="match status" value="1"/>
</dbReference>
<dbReference type="NCBIfam" id="TIGR00420">
    <property type="entry name" value="trmU"/>
    <property type="match status" value="1"/>
</dbReference>
<evidence type="ECO:0000256" key="10">
    <source>
        <dbReference type="ARBA" id="ARBA00022741"/>
    </source>
</evidence>
<dbReference type="Gene3D" id="3.40.50.620">
    <property type="entry name" value="HUPs"/>
    <property type="match status" value="1"/>
</dbReference>
<comment type="subcellular location">
    <subcellularLocation>
        <location evidence="2">Cytoplasm</location>
    </subcellularLocation>
</comment>
<dbReference type="OrthoDB" id="3685at2759"/>
<dbReference type="InterPro" id="IPR046884">
    <property type="entry name" value="MnmA-like_central"/>
</dbReference>
<keyword evidence="6" id="KW-0963">Cytoplasm</keyword>
<dbReference type="InterPro" id="IPR046885">
    <property type="entry name" value="MnmA-like_C"/>
</dbReference>
<name>A0A2Z7A0R8_9LAMI</name>
<keyword evidence="12" id="KW-0694">RNA-binding</keyword>
<dbReference type="FunFam" id="3.40.50.620:FF:000004">
    <property type="entry name" value="tRNA-specific 2-thiouridylase MnmA"/>
    <property type="match status" value="1"/>
</dbReference>
<reference evidence="18 19" key="1">
    <citation type="journal article" date="2015" name="Proc. Natl. Acad. Sci. U.S.A.">
        <title>The resurrection genome of Boea hygrometrica: A blueprint for survival of dehydration.</title>
        <authorList>
            <person name="Xiao L."/>
            <person name="Yang G."/>
            <person name="Zhang L."/>
            <person name="Yang X."/>
            <person name="Zhao S."/>
            <person name="Ji Z."/>
            <person name="Zhou Q."/>
            <person name="Hu M."/>
            <person name="Wang Y."/>
            <person name="Chen M."/>
            <person name="Xu Y."/>
            <person name="Jin H."/>
            <person name="Xiao X."/>
            <person name="Hu G."/>
            <person name="Bao F."/>
            <person name="Hu Y."/>
            <person name="Wan P."/>
            <person name="Li L."/>
            <person name="Deng X."/>
            <person name="Kuang T."/>
            <person name="Xiang C."/>
            <person name="Zhu J.K."/>
            <person name="Oliver M.J."/>
            <person name="He Y."/>
        </authorList>
    </citation>
    <scope>NUCLEOTIDE SEQUENCE [LARGE SCALE GENOMIC DNA]</scope>
    <source>
        <strain evidence="19">cv. XS01</strain>
    </source>
</reference>
<comment type="similarity">
    <text evidence="3">Belongs to the MnmA/TRMU family.</text>
</comment>
<organism evidence="18 19">
    <name type="scientific">Dorcoceras hygrometricum</name>
    <dbReference type="NCBI Taxonomy" id="472368"/>
    <lineage>
        <taxon>Eukaryota</taxon>
        <taxon>Viridiplantae</taxon>
        <taxon>Streptophyta</taxon>
        <taxon>Embryophyta</taxon>
        <taxon>Tracheophyta</taxon>
        <taxon>Spermatophyta</taxon>
        <taxon>Magnoliopsida</taxon>
        <taxon>eudicotyledons</taxon>
        <taxon>Gunneridae</taxon>
        <taxon>Pentapetalae</taxon>
        <taxon>asterids</taxon>
        <taxon>lamiids</taxon>
        <taxon>Lamiales</taxon>
        <taxon>Gesneriaceae</taxon>
        <taxon>Didymocarpoideae</taxon>
        <taxon>Trichosporeae</taxon>
        <taxon>Loxocarpinae</taxon>
        <taxon>Dorcoceras</taxon>
    </lineage>
</organism>
<evidence type="ECO:0000259" key="16">
    <source>
        <dbReference type="Pfam" id="PF20258"/>
    </source>
</evidence>
<feature type="region of interest" description="Disordered" evidence="15">
    <location>
        <begin position="1"/>
        <end position="117"/>
    </location>
</feature>
<gene>
    <name evidence="18" type="ORF">F511_34097</name>
</gene>
<feature type="domain" description="tRNA-specific 2-thiouridylase MnmA-like C-terminal" evidence="16">
    <location>
        <begin position="422"/>
        <end position="496"/>
    </location>
</feature>
<dbReference type="FunFam" id="2.30.30.280:FF:000001">
    <property type="entry name" value="tRNA-specific 2-thiouridylase MnmA"/>
    <property type="match status" value="1"/>
</dbReference>
<evidence type="ECO:0000256" key="2">
    <source>
        <dbReference type="ARBA" id="ARBA00004496"/>
    </source>
</evidence>
<dbReference type="EMBL" id="KV020116">
    <property type="protein sequence ID" value="KZV15188.1"/>
    <property type="molecule type" value="Genomic_DNA"/>
</dbReference>
<feature type="compositionally biased region" description="Basic and acidic residues" evidence="15">
    <location>
        <begin position="1"/>
        <end position="10"/>
    </location>
</feature>
<dbReference type="GO" id="GO:0000049">
    <property type="term" value="F:tRNA binding"/>
    <property type="evidence" value="ECO:0007669"/>
    <property type="project" value="UniProtKB-KW"/>
</dbReference>
<evidence type="ECO:0000256" key="8">
    <source>
        <dbReference type="ARBA" id="ARBA00022679"/>
    </source>
</evidence>
<feature type="domain" description="tRNA-specific 2-thiouridylase MnmA-like central" evidence="17">
    <location>
        <begin position="345"/>
        <end position="412"/>
    </location>
</feature>
<evidence type="ECO:0000256" key="11">
    <source>
        <dbReference type="ARBA" id="ARBA00022840"/>
    </source>
</evidence>
<dbReference type="HAMAP" id="MF_00144">
    <property type="entry name" value="tRNA_thiouridyl_MnmA"/>
    <property type="match status" value="1"/>
</dbReference>
<evidence type="ECO:0000313" key="19">
    <source>
        <dbReference type="Proteomes" id="UP000250235"/>
    </source>
</evidence>
<evidence type="ECO:0000256" key="7">
    <source>
        <dbReference type="ARBA" id="ARBA00022555"/>
    </source>
</evidence>
<dbReference type="InterPro" id="IPR004506">
    <property type="entry name" value="MnmA-like"/>
</dbReference>
<comment type="catalytic activity">
    <reaction evidence="14">
        <text>5-taurinomethyluridine(34) in tRNA + S-sulfanyl-L-cysteinyl-[protein] + AH2 + ATP = 5-taurinomethyl-2-thiouridine(34) in tRNA + L-cysteinyl-[protein] + A + AMP + diphosphate + H(+)</text>
        <dbReference type="Rhea" id="RHEA:47040"/>
        <dbReference type="Rhea" id="RHEA-COMP:10131"/>
        <dbReference type="Rhea" id="RHEA-COMP:11726"/>
        <dbReference type="Rhea" id="RHEA-COMP:11732"/>
        <dbReference type="Rhea" id="RHEA-COMP:11733"/>
        <dbReference type="ChEBI" id="CHEBI:13193"/>
        <dbReference type="ChEBI" id="CHEBI:15378"/>
        <dbReference type="ChEBI" id="CHEBI:17499"/>
        <dbReference type="ChEBI" id="CHEBI:29950"/>
        <dbReference type="ChEBI" id="CHEBI:30616"/>
        <dbReference type="ChEBI" id="CHEBI:33019"/>
        <dbReference type="ChEBI" id="CHEBI:61963"/>
        <dbReference type="ChEBI" id="CHEBI:87171"/>
        <dbReference type="ChEBI" id="CHEBI:87172"/>
        <dbReference type="ChEBI" id="CHEBI:456215"/>
        <dbReference type="EC" id="2.8.1.14"/>
    </reaction>
</comment>
<evidence type="ECO:0000259" key="17">
    <source>
        <dbReference type="Pfam" id="PF20259"/>
    </source>
</evidence>
<evidence type="ECO:0000256" key="14">
    <source>
        <dbReference type="ARBA" id="ARBA00049564"/>
    </source>
</evidence>
<dbReference type="Proteomes" id="UP000250235">
    <property type="component" value="Unassembled WGS sequence"/>
</dbReference>
<comment type="function">
    <text evidence="1">Catalyzes the 2-thiolation of uridine at the wobble position (U34) of mitochondrial tRNA(Lys), tRNA(Glu) and tRNA(Gln). Required for the formation of 5-taurinomethyl-2-thiouridine (tm5s2U) of mitochondrial tRNA(Lys), tRNA(Glu), and tRNA(Gln) at the wobble position. ATP is required to activate the C2 atom of the wobble base.</text>
</comment>
<dbReference type="InterPro" id="IPR014729">
    <property type="entry name" value="Rossmann-like_a/b/a_fold"/>
</dbReference>
<dbReference type="Gene3D" id="2.40.30.10">
    <property type="entry name" value="Translation factors"/>
    <property type="match status" value="1"/>
</dbReference>
<evidence type="ECO:0000256" key="12">
    <source>
        <dbReference type="ARBA" id="ARBA00022884"/>
    </source>
</evidence>
<dbReference type="PANTHER" id="PTHR11933:SF5">
    <property type="entry name" value="MITOCHONDRIAL TRNA-SPECIFIC 2-THIOURIDYLASE 1"/>
    <property type="match status" value="1"/>
</dbReference>
<dbReference type="GO" id="GO:0005737">
    <property type="term" value="C:cytoplasm"/>
    <property type="evidence" value="ECO:0007669"/>
    <property type="project" value="UniProtKB-SubCell"/>
</dbReference>
<dbReference type="Gene3D" id="2.30.30.280">
    <property type="entry name" value="Adenine nucleotide alpha hydrolases-like domains"/>
    <property type="match status" value="1"/>
</dbReference>
<keyword evidence="13" id="KW-1015">Disulfide bond</keyword>
<dbReference type="Pfam" id="PF20259">
    <property type="entry name" value="tRNA_Me_trans_M"/>
    <property type="match status" value="1"/>
</dbReference>
<evidence type="ECO:0000256" key="13">
    <source>
        <dbReference type="ARBA" id="ARBA00023157"/>
    </source>
</evidence>
<evidence type="ECO:0000256" key="5">
    <source>
        <dbReference type="ARBA" id="ARBA00013805"/>
    </source>
</evidence>
<dbReference type="Pfam" id="PF20258">
    <property type="entry name" value="tRNA_Me_trans_C"/>
    <property type="match status" value="1"/>
</dbReference>
<dbReference type="SUPFAM" id="SSF52402">
    <property type="entry name" value="Adenine nucleotide alpha hydrolases-like"/>
    <property type="match status" value="1"/>
</dbReference>
<dbReference type="GO" id="GO:0005524">
    <property type="term" value="F:ATP binding"/>
    <property type="evidence" value="ECO:0007669"/>
    <property type="project" value="UniProtKB-KW"/>
</dbReference>
<evidence type="ECO:0000313" key="18">
    <source>
        <dbReference type="EMBL" id="KZV15188.1"/>
    </source>
</evidence>
<dbReference type="Pfam" id="PF03054">
    <property type="entry name" value="tRNA_Me_trans"/>
    <property type="match status" value="1"/>
</dbReference>
<evidence type="ECO:0000256" key="6">
    <source>
        <dbReference type="ARBA" id="ARBA00022490"/>
    </source>
</evidence>
<evidence type="ECO:0000256" key="9">
    <source>
        <dbReference type="ARBA" id="ARBA00022694"/>
    </source>
</evidence>
<proteinExistence type="inferred from homology"/>
<dbReference type="GO" id="GO:0061708">
    <property type="term" value="F:tRNA-5-taurinomethyluridine 2-sulfurtransferase"/>
    <property type="evidence" value="ECO:0007669"/>
    <property type="project" value="UniProtKB-EC"/>
</dbReference>
<dbReference type="GO" id="GO:0002143">
    <property type="term" value="P:tRNA wobble position uridine thiolation"/>
    <property type="evidence" value="ECO:0007669"/>
    <property type="project" value="TreeGrafter"/>
</dbReference>